<evidence type="ECO:0000313" key="1">
    <source>
        <dbReference type="EMBL" id="RZC65188.1"/>
    </source>
</evidence>
<dbReference type="Gramene" id="RZC65188">
    <property type="protein sequence ID" value="RZC65188"/>
    <property type="gene ID" value="C5167_008878"/>
</dbReference>
<proteinExistence type="predicted"/>
<accession>A0A4Y7JZH6</accession>
<protein>
    <submittedName>
        <fullName evidence="1">Uncharacterized protein</fullName>
    </submittedName>
</protein>
<reference evidence="1 2" key="1">
    <citation type="journal article" date="2018" name="Science">
        <title>The opium poppy genome and morphinan production.</title>
        <authorList>
            <person name="Guo L."/>
            <person name="Winzer T."/>
            <person name="Yang X."/>
            <person name="Li Y."/>
            <person name="Ning Z."/>
            <person name="He Z."/>
            <person name="Teodor R."/>
            <person name="Lu Y."/>
            <person name="Bowser T.A."/>
            <person name="Graham I.A."/>
            <person name="Ye K."/>
        </authorList>
    </citation>
    <scope>NUCLEOTIDE SEQUENCE [LARGE SCALE GENOMIC DNA]</scope>
    <source>
        <strain evidence="2">cv. HN1</strain>
        <tissue evidence="1">Leaves</tissue>
    </source>
</reference>
<name>A0A4Y7JZH6_PAPSO</name>
<keyword evidence="2" id="KW-1185">Reference proteome</keyword>
<dbReference type="AlphaFoldDB" id="A0A4Y7JZH6"/>
<evidence type="ECO:0000313" key="2">
    <source>
        <dbReference type="Proteomes" id="UP000316621"/>
    </source>
</evidence>
<sequence length="82" mass="9454">MMLKLFLEINSSAVDNHVNHSSEDEVQQYEKQGDVGNIFMILFNLVHKAVAGCVGQRYLINERDRITGKLIETENDLMEERD</sequence>
<dbReference type="Proteomes" id="UP000316621">
    <property type="component" value="Chromosome 6"/>
</dbReference>
<organism evidence="1 2">
    <name type="scientific">Papaver somniferum</name>
    <name type="common">Opium poppy</name>
    <dbReference type="NCBI Taxonomy" id="3469"/>
    <lineage>
        <taxon>Eukaryota</taxon>
        <taxon>Viridiplantae</taxon>
        <taxon>Streptophyta</taxon>
        <taxon>Embryophyta</taxon>
        <taxon>Tracheophyta</taxon>
        <taxon>Spermatophyta</taxon>
        <taxon>Magnoliopsida</taxon>
        <taxon>Ranunculales</taxon>
        <taxon>Papaveraceae</taxon>
        <taxon>Papaveroideae</taxon>
        <taxon>Papaver</taxon>
    </lineage>
</organism>
<gene>
    <name evidence="1" type="ORF">C5167_008878</name>
</gene>
<dbReference type="EMBL" id="CM010720">
    <property type="protein sequence ID" value="RZC65188.1"/>
    <property type="molecule type" value="Genomic_DNA"/>
</dbReference>